<protein>
    <submittedName>
        <fullName evidence="1">Uncharacterized protein</fullName>
    </submittedName>
</protein>
<evidence type="ECO:0000313" key="2">
    <source>
        <dbReference type="Proteomes" id="UP000220959"/>
    </source>
</evidence>
<gene>
    <name evidence="1" type="ORF">CGS49_02880</name>
</gene>
<keyword evidence="2" id="KW-1185">Reference proteome</keyword>
<comment type="caution">
    <text evidence="1">The sequence shown here is derived from an EMBL/GenBank/DDBJ whole genome shotgun (WGS) entry which is preliminary data.</text>
</comment>
<sequence length="137" mass="16062">MTMEECYTQMGANYHRVLRRLGKESLLVKIAEMFPQDESYNRMKAMMDQPEGNIELTMRAAHKFYGLCLNAGYANLSKVMELLVDALEDGDIEEAQHQLRRVTRQYNFTCKLLKDVDELKPKEDYGTGRYFIPRNRL</sequence>
<accession>A0ACC9D289</accession>
<proteinExistence type="predicted"/>
<dbReference type="Proteomes" id="UP000220959">
    <property type="component" value="Unassembled WGS sequence"/>
</dbReference>
<organism evidence="1 2">
    <name type="scientific">Faecalibacterium langellae</name>
    <dbReference type="NCBI Taxonomy" id="3435293"/>
    <lineage>
        <taxon>Bacteria</taxon>
        <taxon>Bacillati</taxon>
        <taxon>Bacillota</taxon>
        <taxon>Clostridia</taxon>
        <taxon>Eubacteriales</taxon>
        <taxon>Oscillospiraceae</taxon>
        <taxon>Faecalibacterium</taxon>
    </lineage>
</organism>
<name>A0ACC9D289_9FIRM</name>
<reference evidence="1 2" key="1">
    <citation type="journal article" date="2017" name="Front. Microbiol.">
        <title>New Insights into the Diversity of the Genus Faecalibacterium.</title>
        <authorList>
            <person name="Benevides L."/>
            <person name="Burman S."/>
            <person name="Martin R."/>
            <person name="Robert V."/>
            <person name="Thomas M."/>
            <person name="Miquel S."/>
            <person name="Chain F."/>
            <person name="Sokol H."/>
            <person name="Bermudez-Humaran L.G."/>
            <person name="Morrison M."/>
            <person name="Langella P."/>
            <person name="Azevedo V.A."/>
            <person name="Chatel J.M."/>
            <person name="Soares S."/>
        </authorList>
    </citation>
    <scope>NUCLEOTIDE SEQUENCE [LARGE SCALE GENOMIC DNA]</scope>
    <source>
        <strain evidence="2">CNCM I-4541</strain>
    </source>
</reference>
<evidence type="ECO:0000313" key="1">
    <source>
        <dbReference type="EMBL" id="PDX62009.1"/>
    </source>
</evidence>
<dbReference type="EMBL" id="NMTR01000006">
    <property type="protein sequence ID" value="PDX62009.1"/>
    <property type="molecule type" value="Genomic_DNA"/>
</dbReference>